<reference evidence="2" key="1">
    <citation type="submission" date="2018-08" db="EMBL/GenBank/DDBJ databases">
        <authorList>
            <person name="Chevrot R."/>
        </authorList>
    </citation>
    <scope>NUCLEOTIDE SEQUENCE [LARGE SCALE GENOMIC DNA]</scope>
</reference>
<evidence type="ECO:0000313" key="2">
    <source>
        <dbReference type="Proteomes" id="UP000304148"/>
    </source>
</evidence>
<evidence type="ECO:0000313" key="1">
    <source>
        <dbReference type="EMBL" id="SYX85571.1"/>
    </source>
</evidence>
<dbReference type="InterPro" id="IPR020288">
    <property type="entry name" value="Sheath_initiator"/>
</dbReference>
<protein>
    <recommendedName>
        <fullName evidence="3">Phage protein</fullName>
    </recommendedName>
</protein>
<sequence length="140" mass="16008">MIPKSRFEPENEDAPVMLEYTEQPTRTYRLDVEAGRILGMTDGLEAMRQAVLKILLTERFEYLIYSPDYGSELRVQIGYSLGFVKSELERTISEALLQDDRILRVGEFAFEQTGDALQVHFKVETVLGQLAMTKEVKLDG</sequence>
<dbReference type="AlphaFoldDB" id="A0A383RFZ1"/>
<accession>A0A383RFZ1</accession>
<dbReference type="SUPFAM" id="SSF160719">
    <property type="entry name" value="gpW/gp25-like"/>
    <property type="match status" value="1"/>
</dbReference>
<organism evidence="1 2">
    <name type="scientific">Paenibacillus alvei</name>
    <name type="common">Bacillus alvei</name>
    <dbReference type="NCBI Taxonomy" id="44250"/>
    <lineage>
        <taxon>Bacteria</taxon>
        <taxon>Bacillati</taxon>
        <taxon>Bacillota</taxon>
        <taxon>Bacilli</taxon>
        <taxon>Bacillales</taxon>
        <taxon>Paenibacillaceae</taxon>
        <taxon>Paenibacillus</taxon>
    </lineage>
</organism>
<dbReference type="EMBL" id="LS992241">
    <property type="protein sequence ID" value="SYX85571.1"/>
    <property type="molecule type" value="Genomic_DNA"/>
</dbReference>
<dbReference type="RefSeq" id="WP_138187370.1">
    <property type="nucleotide sequence ID" value="NZ_LS992241.1"/>
</dbReference>
<dbReference type="Gene3D" id="3.10.450.40">
    <property type="match status" value="1"/>
</dbReference>
<gene>
    <name evidence="1" type="primary">xkdS</name>
    <name evidence="1" type="ORF">PBLR_13993</name>
</gene>
<proteinExistence type="predicted"/>
<dbReference type="Proteomes" id="UP000304148">
    <property type="component" value="Chromosome"/>
</dbReference>
<name>A0A383RFZ1_PAEAL</name>
<evidence type="ECO:0008006" key="3">
    <source>
        <dbReference type="Google" id="ProtNLM"/>
    </source>
</evidence>
<dbReference type="Pfam" id="PF10934">
    <property type="entry name" value="Sheath_initiator"/>
    <property type="match status" value="1"/>
</dbReference>